<evidence type="ECO:0000313" key="2">
    <source>
        <dbReference type="Proteomes" id="UP000825008"/>
    </source>
</evidence>
<dbReference type="RefSeq" id="WP_220695351.1">
    <property type="nucleotide sequence ID" value="NZ_CP080997.1"/>
</dbReference>
<dbReference type="Proteomes" id="UP000825008">
    <property type="component" value="Chromosome"/>
</dbReference>
<name>A0A9X7ZEP1_9MYCO</name>
<gene>
    <name evidence="1" type="ORF">K3U94_01520</name>
</gene>
<dbReference type="KEGG" id="mher:K3U94_01520"/>
<dbReference type="EMBL" id="CP080997">
    <property type="protein sequence ID" value="QZA08061.1"/>
    <property type="molecule type" value="Genomic_DNA"/>
</dbReference>
<dbReference type="AlphaFoldDB" id="A0A9X7ZEP1"/>
<sequence>MGLTVIFASLLGISLTGADTDPVVGDDEVGVGEERVIDYAVTAAGAVCTIIGRYPNLHGVVGVMQGLAEDSGFSDEQVGEVVTLSVLAECPEHVGLLQRVPAGHRANIQ</sequence>
<organism evidence="1 2">
    <name type="scientific">Mycolicibacter heraklionensis</name>
    <dbReference type="NCBI Taxonomy" id="512402"/>
    <lineage>
        <taxon>Bacteria</taxon>
        <taxon>Bacillati</taxon>
        <taxon>Actinomycetota</taxon>
        <taxon>Actinomycetes</taxon>
        <taxon>Mycobacteriales</taxon>
        <taxon>Mycobacteriaceae</taxon>
        <taxon>Mycolicibacter</taxon>
    </lineage>
</organism>
<accession>A0A9X7ZEP1</accession>
<reference evidence="1" key="1">
    <citation type="submission" date="2021-08" db="EMBL/GenBank/DDBJ databases">
        <title>Whole genome sequencing of non-tuberculosis mycobacteria type-strains.</title>
        <authorList>
            <person name="Igarashi Y."/>
            <person name="Osugi A."/>
            <person name="Mitarai S."/>
        </authorList>
    </citation>
    <scope>NUCLEOTIDE SEQUENCE</scope>
    <source>
        <strain evidence="1">JCM 30995</strain>
    </source>
</reference>
<protein>
    <recommendedName>
        <fullName evidence="3">DUF732 domain-containing protein</fullName>
    </recommendedName>
</protein>
<evidence type="ECO:0000313" key="1">
    <source>
        <dbReference type="EMBL" id="QZA08061.1"/>
    </source>
</evidence>
<evidence type="ECO:0008006" key="3">
    <source>
        <dbReference type="Google" id="ProtNLM"/>
    </source>
</evidence>
<proteinExistence type="predicted"/>